<proteinExistence type="predicted"/>
<dbReference type="InterPro" id="IPR001647">
    <property type="entry name" value="HTH_TetR"/>
</dbReference>
<dbReference type="EMBL" id="VOQF01000013">
    <property type="protein sequence ID" value="TXC85980.1"/>
    <property type="molecule type" value="Genomic_DNA"/>
</dbReference>
<keyword evidence="6" id="KW-1185">Reference proteome</keyword>
<comment type="caution">
    <text evidence="5">The sequence shown here is derived from an EMBL/GenBank/DDBJ whole genome shotgun (WGS) entry which is preliminary data.</text>
</comment>
<dbReference type="SUPFAM" id="SSF46689">
    <property type="entry name" value="Homeodomain-like"/>
    <property type="match status" value="1"/>
</dbReference>
<dbReference type="GO" id="GO:0003677">
    <property type="term" value="F:DNA binding"/>
    <property type="evidence" value="ECO:0007669"/>
    <property type="project" value="UniProtKB-UniRule"/>
</dbReference>
<dbReference type="OrthoDB" id="9812993at2"/>
<gene>
    <name evidence="5" type="ORF">FS935_18165</name>
</gene>
<dbReference type="PANTHER" id="PTHR43479">
    <property type="entry name" value="ACREF/ENVCD OPERON REPRESSOR-RELATED"/>
    <property type="match status" value="1"/>
</dbReference>
<evidence type="ECO:0000313" key="5">
    <source>
        <dbReference type="EMBL" id="TXC85980.1"/>
    </source>
</evidence>
<dbReference type="InterPro" id="IPR023772">
    <property type="entry name" value="DNA-bd_HTH_TetR-type_CS"/>
</dbReference>
<dbReference type="PANTHER" id="PTHR43479:SF11">
    <property type="entry name" value="ACREF_ENVCD OPERON REPRESSOR-RELATED"/>
    <property type="match status" value="1"/>
</dbReference>
<name>A0A5C6VLU7_9BACI</name>
<dbReference type="RefSeq" id="WP_146950070.1">
    <property type="nucleotide sequence ID" value="NZ_VOQF01000013.1"/>
</dbReference>
<dbReference type="InterPro" id="IPR050624">
    <property type="entry name" value="HTH-type_Tx_Regulator"/>
</dbReference>
<dbReference type="AlphaFoldDB" id="A0A5C6VLU7"/>
<reference evidence="5 6" key="1">
    <citation type="journal article" date="2005" name="Int. J. Syst. Evol. Microbiol.">
        <title>Bacillus litoralis sp. nov., isolated from a tidal flat of the Yellow Sea in Korea.</title>
        <authorList>
            <person name="Yoon J.H."/>
            <person name="Oh T.K."/>
        </authorList>
    </citation>
    <scope>NUCLEOTIDE SEQUENCE [LARGE SCALE GENOMIC DNA]</scope>
    <source>
        <strain evidence="5 6">SW-211</strain>
    </source>
</reference>
<protein>
    <submittedName>
        <fullName evidence="5">TetR/AcrR family transcriptional regulator</fullName>
    </submittedName>
</protein>
<feature type="domain" description="HTH tetR-type" evidence="4">
    <location>
        <begin position="10"/>
        <end position="70"/>
    </location>
</feature>
<evidence type="ECO:0000256" key="1">
    <source>
        <dbReference type="ARBA" id="ARBA00022491"/>
    </source>
</evidence>
<dbReference type="PRINTS" id="PR00455">
    <property type="entry name" value="HTHTETR"/>
</dbReference>
<keyword evidence="1" id="KW-0678">Repressor</keyword>
<evidence type="ECO:0000256" key="2">
    <source>
        <dbReference type="ARBA" id="ARBA00023125"/>
    </source>
</evidence>
<evidence type="ECO:0000259" key="4">
    <source>
        <dbReference type="PROSITE" id="PS50977"/>
    </source>
</evidence>
<sequence>MPKFNDIEKENIKKELMSKGKELFLLNGLRKTSIDNITEECSIAKGSFYTFFSSKEELFSEIWLAEEKKYNLYLKDIMMTTKDTKKMIINICRATFDYLELNPFHKNLIERNEIDYLFRKLPADQYKKLVDQDLFTFLPLLEELQNEGKLKKIDPEIIMGIHRCLSYLPLLKKEVGADIFPKVVDSLINMIADGLTNQNNEEFTQ</sequence>
<dbReference type="PROSITE" id="PS01081">
    <property type="entry name" value="HTH_TETR_1"/>
    <property type="match status" value="1"/>
</dbReference>
<dbReference type="InterPro" id="IPR009057">
    <property type="entry name" value="Homeodomain-like_sf"/>
</dbReference>
<organism evidence="5 6">
    <name type="scientific">Metabacillus litoralis</name>
    <dbReference type="NCBI Taxonomy" id="152268"/>
    <lineage>
        <taxon>Bacteria</taxon>
        <taxon>Bacillati</taxon>
        <taxon>Bacillota</taxon>
        <taxon>Bacilli</taxon>
        <taxon>Bacillales</taxon>
        <taxon>Bacillaceae</taxon>
        <taxon>Metabacillus</taxon>
    </lineage>
</organism>
<accession>A0A5C6VLU7</accession>
<dbReference type="Gene3D" id="1.10.357.10">
    <property type="entry name" value="Tetracycline Repressor, domain 2"/>
    <property type="match status" value="1"/>
</dbReference>
<keyword evidence="2 3" id="KW-0238">DNA-binding</keyword>
<dbReference type="Pfam" id="PF00440">
    <property type="entry name" value="TetR_N"/>
    <property type="match status" value="1"/>
</dbReference>
<dbReference type="PROSITE" id="PS50977">
    <property type="entry name" value="HTH_TETR_2"/>
    <property type="match status" value="1"/>
</dbReference>
<feature type="DNA-binding region" description="H-T-H motif" evidence="3">
    <location>
        <begin position="33"/>
        <end position="52"/>
    </location>
</feature>
<evidence type="ECO:0000256" key="3">
    <source>
        <dbReference type="PROSITE-ProRule" id="PRU00335"/>
    </source>
</evidence>
<dbReference type="Proteomes" id="UP000321363">
    <property type="component" value="Unassembled WGS sequence"/>
</dbReference>
<evidence type="ECO:0000313" key="6">
    <source>
        <dbReference type="Proteomes" id="UP000321363"/>
    </source>
</evidence>